<dbReference type="SUPFAM" id="SSF46785">
    <property type="entry name" value="Winged helix' DNA-binding domain"/>
    <property type="match status" value="1"/>
</dbReference>
<accession>A0A5P2UFB2</accession>
<keyword evidence="3" id="KW-0238">DNA-binding</keyword>
<proteinExistence type="inferred from homology"/>
<reference evidence="6 7" key="2">
    <citation type="submission" date="2017-09" db="EMBL/GenBank/DDBJ databases">
        <authorList>
            <person name="Lee N."/>
            <person name="Cho B.-K."/>
        </authorList>
    </citation>
    <scope>NUCLEOTIDE SEQUENCE [LARGE SCALE GENOMIC DNA]</scope>
    <source>
        <strain evidence="6 7">ATCC 27467</strain>
    </source>
</reference>
<evidence type="ECO:0000313" key="6">
    <source>
        <dbReference type="EMBL" id="QEU77640.1"/>
    </source>
</evidence>
<gene>
    <name evidence="6" type="ORF">CP968_04500</name>
    <name evidence="5" type="ORF">GCM10010371_25700</name>
</gene>
<dbReference type="AlphaFoldDB" id="A0A5P2UFB2"/>
<dbReference type="OrthoDB" id="9813987at2"/>
<dbReference type="Proteomes" id="UP000634660">
    <property type="component" value="Unassembled WGS sequence"/>
</dbReference>
<dbReference type="RefSeq" id="WP_150516737.1">
    <property type="nucleotide sequence ID" value="NZ_BMVX01000008.1"/>
</dbReference>
<evidence type="ECO:0000256" key="1">
    <source>
        <dbReference type="ARBA" id="ARBA00011046"/>
    </source>
</evidence>
<dbReference type="Gene3D" id="1.10.10.10">
    <property type="entry name" value="Winged helix-like DNA-binding domain superfamily/Winged helix DNA-binding domain"/>
    <property type="match status" value="1"/>
</dbReference>
<dbReference type="GO" id="GO:0003677">
    <property type="term" value="F:DNA binding"/>
    <property type="evidence" value="ECO:0007669"/>
    <property type="project" value="UniProtKB-KW"/>
</dbReference>
<keyword evidence="2" id="KW-0805">Transcription regulation</keyword>
<dbReference type="InterPro" id="IPR036388">
    <property type="entry name" value="WH-like_DNA-bd_sf"/>
</dbReference>
<protein>
    <submittedName>
        <fullName evidence="6">BlaI/MecI/CopY family transcriptional regulator</fullName>
    </submittedName>
</protein>
<sequence>MEHQDGDGTRQPPRRRGQGELEARVLAALGEETGPVTAGRVQERIGGGIAYTTVMTILTRLQVKGAVVRERSGRSFRWTAVADEAGLAALRMRKVLDGGADRQAVLTSFVTALSPSDELLLRELLAKASGEPGGRGAPGEGED</sequence>
<dbReference type="KEGG" id="ssub:CP968_04500"/>
<dbReference type="Pfam" id="PF03965">
    <property type="entry name" value="Penicillinase_R"/>
    <property type="match status" value="1"/>
</dbReference>
<evidence type="ECO:0000313" key="7">
    <source>
        <dbReference type="Proteomes" id="UP000326831"/>
    </source>
</evidence>
<reference evidence="5" key="3">
    <citation type="submission" date="2020-09" db="EMBL/GenBank/DDBJ databases">
        <authorList>
            <person name="Sun Q."/>
            <person name="Ohkuma M."/>
        </authorList>
    </citation>
    <scope>NUCLEOTIDE SEQUENCE</scope>
    <source>
        <strain evidence="5">JCM 4834</strain>
    </source>
</reference>
<reference evidence="5" key="1">
    <citation type="journal article" date="2014" name="Int. J. Syst. Evol. Microbiol.">
        <title>Complete genome sequence of Corynebacterium casei LMG S-19264T (=DSM 44701T), isolated from a smear-ripened cheese.</title>
        <authorList>
            <consortium name="US DOE Joint Genome Institute (JGI-PGF)"/>
            <person name="Walter F."/>
            <person name="Albersmeier A."/>
            <person name="Kalinowski J."/>
            <person name="Ruckert C."/>
        </authorList>
    </citation>
    <scope>NUCLEOTIDE SEQUENCE</scope>
    <source>
        <strain evidence="5">JCM 4834</strain>
    </source>
</reference>
<keyword evidence="4" id="KW-0804">Transcription</keyword>
<keyword evidence="7" id="KW-1185">Reference proteome</keyword>
<dbReference type="Proteomes" id="UP000326831">
    <property type="component" value="Chromosome"/>
</dbReference>
<dbReference type="EMBL" id="BMVX01000008">
    <property type="protein sequence ID" value="GGZ64874.1"/>
    <property type="molecule type" value="Genomic_DNA"/>
</dbReference>
<name>A0A5P2UFB2_9ACTN</name>
<dbReference type="EMBL" id="CP023701">
    <property type="protein sequence ID" value="QEU77640.1"/>
    <property type="molecule type" value="Genomic_DNA"/>
</dbReference>
<organism evidence="6 7">
    <name type="scientific">Streptomyces subrutilus</name>
    <dbReference type="NCBI Taxonomy" id="36818"/>
    <lineage>
        <taxon>Bacteria</taxon>
        <taxon>Bacillati</taxon>
        <taxon>Actinomycetota</taxon>
        <taxon>Actinomycetes</taxon>
        <taxon>Kitasatosporales</taxon>
        <taxon>Streptomycetaceae</taxon>
        <taxon>Streptomyces</taxon>
    </lineage>
</organism>
<dbReference type="GO" id="GO:0045892">
    <property type="term" value="P:negative regulation of DNA-templated transcription"/>
    <property type="evidence" value="ECO:0007669"/>
    <property type="project" value="InterPro"/>
</dbReference>
<evidence type="ECO:0000256" key="2">
    <source>
        <dbReference type="ARBA" id="ARBA00023015"/>
    </source>
</evidence>
<evidence type="ECO:0000256" key="3">
    <source>
        <dbReference type="ARBA" id="ARBA00023125"/>
    </source>
</evidence>
<evidence type="ECO:0000313" key="5">
    <source>
        <dbReference type="EMBL" id="GGZ64874.1"/>
    </source>
</evidence>
<evidence type="ECO:0000256" key="4">
    <source>
        <dbReference type="ARBA" id="ARBA00023163"/>
    </source>
</evidence>
<dbReference type="InterPro" id="IPR036390">
    <property type="entry name" value="WH_DNA-bd_sf"/>
</dbReference>
<dbReference type="InterPro" id="IPR005650">
    <property type="entry name" value="BlaI_family"/>
</dbReference>
<comment type="similarity">
    <text evidence="1">Belongs to the BlaI transcriptional regulatory family.</text>
</comment>